<dbReference type="AlphaFoldDB" id="A0A1R3GXC8"/>
<dbReference type="OrthoDB" id="692435at2759"/>
<name>A0A1R3GXC8_9ROSI</name>
<dbReference type="InterPro" id="IPR050796">
    <property type="entry name" value="SCF_F-box_component"/>
</dbReference>
<protein>
    <recommendedName>
        <fullName evidence="1">F-box domain-containing protein</fullName>
    </recommendedName>
</protein>
<dbReference type="Gene3D" id="1.20.1280.50">
    <property type="match status" value="1"/>
</dbReference>
<proteinExistence type="predicted"/>
<dbReference type="InterPro" id="IPR036047">
    <property type="entry name" value="F-box-like_dom_sf"/>
</dbReference>
<dbReference type="EMBL" id="AWUE01021301">
    <property type="protein sequence ID" value="OMO62742.1"/>
    <property type="molecule type" value="Genomic_DNA"/>
</dbReference>
<comment type="caution">
    <text evidence="2">The sequence shown here is derived from an EMBL/GenBank/DDBJ whole genome shotgun (WGS) entry which is preliminary data.</text>
</comment>
<dbReference type="InterPro" id="IPR017451">
    <property type="entry name" value="F-box-assoc_interact_dom"/>
</dbReference>
<dbReference type="STRING" id="93759.A0A1R3GXC8"/>
<accession>A0A1R3GXC8</accession>
<dbReference type="PROSITE" id="PS50181">
    <property type="entry name" value="FBOX"/>
    <property type="match status" value="1"/>
</dbReference>
<dbReference type="Proteomes" id="UP000187203">
    <property type="component" value="Unassembled WGS sequence"/>
</dbReference>
<dbReference type="InterPro" id="IPR001810">
    <property type="entry name" value="F-box_dom"/>
</dbReference>
<feature type="domain" description="F-box" evidence="1">
    <location>
        <begin position="19"/>
        <end position="65"/>
    </location>
</feature>
<reference evidence="3" key="1">
    <citation type="submission" date="2013-09" db="EMBL/GenBank/DDBJ databases">
        <title>Corchorus olitorius genome sequencing.</title>
        <authorList>
            <person name="Alam M."/>
            <person name="Haque M.S."/>
            <person name="Islam M.S."/>
            <person name="Emdad E.M."/>
            <person name="Islam M.M."/>
            <person name="Ahmed B."/>
            <person name="Halim A."/>
            <person name="Hossen Q.M.M."/>
            <person name="Hossain M.Z."/>
            <person name="Ahmed R."/>
            <person name="Khan M.M."/>
            <person name="Islam R."/>
            <person name="Rashid M.M."/>
            <person name="Khan S.A."/>
            <person name="Rahman M.S."/>
            <person name="Alam M."/>
            <person name="Yahiya A.S."/>
            <person name="Khan M.S."/>
            <person name="Azam M.S."/>
            <person name="Haque T."/>
            <person name="Lashkar M.Z.H."/>
            <person name="Akhand A.I."/>
            <person name="Morshed G."/>
            <person name="Roy S."/>
            <person name="Uddin K.S."/>
            <person name="Rabeya T."/>
            <person name="Hossain A.S."/>
            <person name="Chowdhury A."/>
            <person name="Snigdha A.R."/>
            <person name="Mortoza M.S."/>
            <person name="Matin S.A."/>
            <person name="Hoque S.M.E."/>
            <person name="Islam M.K."/>
            <person name="Roy D.K."/>
            <person name="Haider R."/>
            <person name="Moosa M.M."/>
            <person name="Elias S.M."/>
            <person name="Hasan A.M."/>
            <person name="Jahan S."/>
            <person name="Shafiuddin M."/>
            <person name="Mahmood N."/>
            <person name="Shommy N.S."/>
        </authorList>
    </citation>
    <scope>NUCLEOTIDE SEQUENCE [LARGE SCALE GENOMIC DNA]</scope>
    <source>
        <strain evidence="3">cv. O-4</strain>
    </source>
</reference>
<sequence length="411" mass="49133">MFHILTWIQQLYTFWTRKKRDMKHLPDDLMLAILIRLPAEELVKCRRVCKNWLALISTPQFIEKHFNLASPILFVQYCPMDYYRERKKLKFYFLDEKLKENTKKVNCNALFHKASYRYPMLIDSCNGLLLFSDSDSNILVCNPVTKQVVTLRDPSDPFPDHHSWGKEIGIFFHSSTMEYRLLFARRVKGGDKEYFILTLGSKSWRRLGTISRHSGYEKPFVVYDKFLHWVGRPNYPCKNSILVFNMDTEEFKALPHPSFKCPCPWEMSEYCFQRMSLTKMEENGLSLCVSEFEHTNIISIWVLKDHGNWIWDRMYEVELDWDVKWRRNCFQCYEFPIIQGTIIKFGNIHKKELLLVTNTGQVFQYNIQTRSVREIQIRRSWTANLEAELVMRSYRESLVSLKDLYAHADQR</sequence>
<keyword evidence="3" id="KW-1185">Reference proteome</keyword>
<dbReference type="NCBIfam" id="TIGR01640">
    <property type="entry name" value="F_box_assoc_1"/>
    <property type="match status" value="1"/>
</dbReference>
<dbReference type="PANTHER" id="PTHR31672">
    <property type="entry name" value="BNACNNG10540D PROTEIN"/>
    <property type="match status" value="1"/>
</dbReference>
<dbReference type="SMART" id="SM00256">
    <property type="entry name" value="FBOX"/>
    <property type="match status" value="1"/>
</dbReference>
<dbReference type="InterPro" id="IPR013187">
    <property type="entry name" value="F-box-assoc_dom_typ3"/>
</dbReference>
<dbReference type="Pfam" id="PF08268">
    <property type="entry name" value="FBA_3"/>
    <property type="match status" value="1"/>
</dbReference>
<dbReference type="SUPFAM" id="SSF81383">
    <property type="entry name" value="F-box domain"/>
    <property type="match status" value="1"/>
</dbReference>
<dbReference type="Pfam" id="PF12937">
    <property type="entry name" value="F-box-like"/>
    <property type="match status" value="1"/>
</dbReference>
<evidence type="ECO:0000313" key="2">
    <source>
        <dbReference type="EMBL" id="OMO62742.1"/>
    </source>
</evidence>
<evidence type="ECO:0000259" key="1">
    <source>
        <dbReference type="PROSITE" id="PS50181"/>
    </source>
</evidence>
<gene>
    <name evidence="2" type="ORF">COLO4_32922</name>
</gene>
<evidence type="ECO:0000313" key="3">
    <source>
        <dbReference type="Proteomes" id="UP000187203"/>
    </source>
</evidence>
<dbReference type="CDD" id="cd22157">
    <property type="entry name" value="F-box_AtFBW1-like"/>
    <property type="match status" value="1"/>
</dbReference>
<dbReference type="PANTHER" id="PTHR31672:SF13">
    <property type="entry name" value="F-BOX PROTEIN CPR30-LIKE"/>
    <property type="match status" value="1"/>
</dbReference>
<organism evidence="2 3">
    <name type="scientific">Corchorus olitorius</name>
    <dbReference type="NCBI Taxonomy" id="93759"/>
    <lineage>
        <taxon>Eukaryota</taxon>
        <taxon>Viridiplantae</taxon>
        <taxon>Streptophyta</taxon>
        <taxon>Embryophyta</taxon>
        <taxon>Tracheophyta</taxon>
        <taxon>Spermatophyta</taxon>
        <taxon>Magnoliopsida</taxon>
        <taxon>eudicotyledons</taxon>
        <taxon>Gunneridae</taxon>
        <taxon>Pentapetalae</taxon>
        <taxon>rosids</taxon>
        <taxon>malvids</taxon>
        <taxon>Malvales</taxon>
        <taxon>Malvaceae</taxon>
        <taxon>Grewioideae</taxon>
        <taxon>Apeibeae</taxon>
        <taxon>Corchorus</taxon>
    </lineage>
</organism>